<dbReference type="InterPro" id="IPR024311">
    <property type="entry name" value="Lipocalin-like"/>
</dbReference>
<keyword evidence="2" id="KW-0732">Signal</keyword>
<evidence type="ECO:0000259" key="3">
    <source>
        <dbReference type="PROSITE" id="PS51766"/>
    </source>
</evidence>
<keyword evidence="5" id="KW-1185">Reference proteome</keyword>
<proteinExistence type="predicted"/>
<dbReference type="GO" id="GO:0004553">
    <property type="term" value="F:hydrolase activity, hydrolyzing O-glycosyl compounds"/>
    <property type="evidence" value="ECO:0007669"/>
    <property type="project" value="InterPro"/>
</dbReference>
<feature type="signal peptide" evidence="2">
    <location>
        <begin position="1"/>
        <end position="20"/>
    </location>
</feature>
<gene>
    <name evidence="4" type="ORF">FYJ29_12730</name>
</gene>
<dbReference type="AlphaFoldDB" id="A0A6L5XGN5"/>
<evidence type="ECO:0000256" key="2">
    <source>
        <dbReference type="SAM" id="SignalP"/>
    </source>
</evidence>
<dbReference type="Pfam" id="PF13944">
    <property type="entry name" value="Calycin_like"/>
    <property type="match status" value="1"/>
</dbReference>
<dbReference type="Proteomes" id="UP000483362">
    <property type="component" value="Unassembled WGS sequence"/>
</dbReference>
<dbReference type="InterPro" id="IPR016134">
    <property type="entry name" value="Dockerin_dom"/>
</dbReference>
<dbReference type="InterPro" id="IPR002105">
    <property type="entry name" value="Dockerin_1_rpt"/>
</dbReference>
<dbReference type="Pfam" id="PF00404">
    <property type="entry name" value="Dockerin_1"/>
    <property type="match status" value="1"/>
</dbReference>
<dbReference type="Gene3D" id="2.60.120.890">
    <property type="entry name" value="BT2081, beta-jelly-roll domain"/>
    <property type="match status" value="1"/>
</dbReference>
<dbReference type="InterPro" id="IPR018247">
    <property type="entry name" value="EF_Hand_1_Ca_BS"/>
</dbReference>
<protein>
    <recommendedName>
        <fullName evidence="3">Dockerin domain-containing protein</fullName>
    </recommendedName>
</protein>
<sequence length="526" mass="55110">MKKKLLSLFAVAVCSLSALATDYTGTLTVTVNGSASSQSATITVDENADNTYNLVLKNFVLKSGDQTVPVGNIQIDSLAAVTTSGVTMLYVDRSIKISAGDDSSVSSWLGPMLGAVPIKMSARFNASNLMVTSIDIDMKQLLGQSIAVLFENVGTHFQMPNGDFETWTSATAEPRYWHSFASGSGSWAGLAPGKIASSTDVPSGIGSTTSVVVTSGKFWGVVGNGTFTNGRINAGSTTAANTANHSETYGPNSTTATDKNGDLFVTPMHAAPDSLTLWLKFSQAEAQTTYKYATVNCVLTDGTSYQDPEDKTYTNKAAVASDSKITVTGWKHMSLPFDYDSYASNNAQVKAVLLTISTNATPGKGSSGDQVWVDNVKFVYNAALSSLKFKDTQLVSSAADTATRFTIADYEGDAPQASDFAVTAVGKSAVVGKLVQATDSGYVATVTVVSGDLMTAKTYVVNFVKKAPAKGDLNQDGTVDVADVTLLVNKLLGIAVLDDSQCDLNHDGIVDVADVTTLVNIITAAK</sequence>
<feature type="region of interest" description="Disordered" evidence="1">
    <location>
        <begin position="239"/>
        <end position="258"/>
    </location>
</feature>
<feature type="compositionally biased region" description="Polar residues" evidence="1">
    <location>
        <begin position="245"/>
        <end position="258"/>
    </location>
</feature>
<evidence type="ECO:0000313" key="5">
    <source>
        <dbReference type="Proteomes" id="UP000483362"/>
    </source>
</evidence>
<dbReference type="InterPro" id="IPR036439">
    <property type="entry name" value="Dockerin_dom_sf"/>
</dbReference>
<dbReference type="InterPro" id="IPR038653">
    <property type="entry name" value="Put_CMD_sf"/>
</dbReference>
<dbReference type="RefSeq" id="WP_154328174.1">
    <property type="nucleotide sequence ID" value="NZ_CP045696.1"/>
</dbReference>
<dbReference type="CDD" id="cd14256">
    <property type="entry name" value="Dockerin_I"/>
    <property type="match status" value="1"/>
</dbReference>
<organism evidence="4 5">
    <name type="scientific">Sodaliphilus pleomorphus</name>
    <dbReference type="NCBI Taxonomy" id="2606626"/>
    <lineage>
        <taxon>Bacteria</taxon>
        <taxon>Pseudomonadati</taxon>
        <taxon>Bacteroidota</taxon>
        <taxon>Bacteroidia</taxon>
        <taxon>Bacteroidales</taxon>
        <taxon>Muribaculaceae</taxon>
        <taxon>Sodaliphilus</taxon>
    </lineage>
</organism>
<feature type="chain" id="PRO_5027036686" description="Dockerin domain-containing protein" evidence="2">
    <location>
        <begin position="21"/>
        <end position="526"/>
    </location>
</feature>
<dbReference type="Gene3D" id="1.10.1330.10">
    <property type="entry name" value="Dockerin domain"/>
    <property type="match status" value="1"/>
</dbReference>
<feature type="domain" description="Dockerin" evidence="3">
    <location>
        <begin position="466"/>
        <end position="526"/>
    </location>
</feature>
<dbReference type="PROSITE" id="PS00018">
    <property type="entry name" value="EF_HAND_1"/>
    <property type="match status" value="2"/>
</dbReference>
<dbReference type="GO" id="GO:0000272">
    <property type="term" value="P:polysaccharide catabolic process"/>
    <property type="evidence" value="ECO:0007669"/>
    <property type="project" value="InterPro"/>
</dbReference>
<reference evidence="4 5" key="1">
    <citation type="submission" date="2019-08" db="EMBL/GenBank/DDBJ databases">
        <title>In-depth cultivation of the pig gut microbiome towards novel bacterial diversity and tailored functional studies.</title>
        <authorList>
            <person name="Wylensek D."/>
            <person name="Hitch T.C.A."/>
            <person name="Clavel T."/>
        </authorList>
    </citation>
    <scope>NUCLEOTIDE SEQUENCE [LARGE SCALE GENOMIC DNA]</scope>
    <source>
        <strain evidence="4 5">Oil-RF-744-WCA-WT-10</strain>
    </source>
</reference>
<accession>A0A6L5XGN5</accession>
<comment type="caution">
    <text evidence="4">The sequence shown here is derived from an EMBL/GenBank/DDBJ whole genome shotgun (WGS) entry which is preliminary data.</text>
</comment>
<name>A0A6L5XGN5_9BACT</name>
<evidence type="ECO:0000256" key="1">
    <source>
        <dbReference type="SAM" id="MobiDB-lite"/>
    </source>
</evidence>
<evidence type="ECO:0000313" key="4">
    <source>
        <dbReference type="EMBL" id="MSS18612.1"/>
    </source>
</evidence>
<dbReference type="EMBL" id="VULT01000026">
    <property type="protein sequence ID" value="MSS18612.1"/>
    <property type="molecule type" value="Genomic_DNA"/>
</dbReference>
<dbReference type="SUPFAM" id="SSF63446">
    <property type="entry name" value="Type I dockerin domain"/>
    <property type="match status" value="1"/>
</dbReference>
<dbReference type="PROSITE" id="PS51766">
    <property type="entry name" value="DOCKERIN"/>
    <property type="match status" value="1"/>
</dbReference>